<evidence type="ECO:0000256" key="4">
    <source>
        <dbReference type="ARBA" id="ARBA00023187"/>
    </source>
</evidence>
<proteinExistence type="inferred from homology"/>
<dbReference type="Gene3D" id="1.20.58.1070">
    <property type="match status" value="1"/>
</dbReference>
<comment type="subcellular location">
    <subcellularLocation>
        <location evidence="1">Cytoplasm</location>
    </subcellularLocation>
</comment>
<organism evidence="8 9">
    <name type="scientific">Drosophila rubida</name>
    <dbReference type="NCBI Taxonomy" id="30044"/>
    <lineage>
        <taxon>Eukaryota</taxon>
        <taxon>Metazoa</taxon>
        <taxon>Ecdysozoa</taxon>
        <taxon>Arthropoda</taxon>
        <taxon>Hexapoda</taxon>
        <taxon>Insecta</taxon>
        <taxon>Pterygota</taxon>
        <taxon>Neoptera</taxon>
        <taxon>Endopterygota</taxon>
        <taxon>Diptera</taxon>
        <taxon>Brachycera</taxon>
        <taxon>Muscomorpha</taxon>
        <taxon>Ephydroidea</taxon>
        <taxon>Drosophilidae</taxon>
        <taxon>Drosophila</taxon>
    </lineage>
</organism>
<name>A0AAD4PLF3_9MUSC</name>
<comment type="caution">
    <text evidence="8">The sequence shown here is derived from an EMBL/GenBank/DDBJ whole genome shotgun (WGS) entry which is preliminary data.</text>
</comment>
<dbReference type="GO" id="GO:0000387">
    <property type="term" value="P:spliceosomal snRNP assembly"/>
    <property type="evidence" value="ECO:0007669"/>
    <property type="project" value="InterPro"/>
</dbReference>
<dbReference type="PANTHER" id="PTHR12794:SF0">
    <property type="entry name" value="GEM-ASSOCIATED PROTEIN 2"/>
    <property type="match status" value="1"/>
</dbReference>
<keyword evidence="9" id="KW-1185">Reference proteome</keyword>
<dbReference type="GO" id="GO:0032797">
    <property type="term" value="C:SMN complex"/>
    <property type="evidence" value="ECO:0007669"/>
    <property type="project" value="TreeGrafter"/>
</dbReference>
<evidence type="ECO:0000256" key="3">
    <source>
        <dbReference type="ARBA" id="ARBA00022664"/>
    </source>
</evidence>
<keyword evidence="4" id="KW-0508">mRNA splicing</keyword>
<accession>A0AAD4PLF3</accession>
<protein>
    <recommendedName>
        <fullName evidence="6">Gem-associated protein 2</fullName>
    </recommendedName>
</protein>
<dbReference type="Proteomes" id="UP001200034">
    <property type="component" value="Unassembled WGS sequence"/>
</dbReference>
<evidence type="ECO:0000256" key="5">
    <source>
        <dbReference type="ARBA" id="ARBA00025758"/>
    </source>
</evidence>
<comment type="similarity">
    <text evidence="5">Belongs to the gemin-2 family.</text>
</comment>
<sequence length="255" mass="29624">EDMQAEEESFQMQALEIQEPDENFDPEKQPQTGEEYLMHMLYERKRCPAIVTKRCAKIKSDVVGIEFVASPPLPPHKCLLPTQEWRNVQVNSFKEARQRVTTLRGELDTQHYDQSVEPPLTTDAEKWLQFCRQQQPLLSTLLRLSQSDLELLLELLSKWLQPELEPSDEPSTSASARPIDLLRDVWLARWLYATLVCLHLPLEPHVFSTLRCIGRACVLHRNKLQQTELERATPYNLIITLIAQVFVQSDFTVYL</sequence>
<evidence type="ECO:0000256" key="2">
    <source>
        <dbReference type="ARBA" id="ARBA00022490"/>
    </source>
</evidence>
<feature type="non-terminal residue" evidence="8">
    <location>
        <position position="255"/>
    </location>
</feature>
<evidence type="ECO:0000256" key="6">
    <source>
        <dbReference type="ARBA" id="ARBA00047179"/>
    </source>
</evidence>
<gene>
    <name evidence="8" type="ORF">KR093_009991</name>
</gene>
<dbReference type="InterPro" id="IPR017364">
    <property type="entry name" value="GEMIN2"/>
</dbReference>
<dbReference type="AlphaFoldDB" id="A0AAD4PLF3"/>
<dbReference type="EMBL" id="JAJJHW010002585">
    <property type="protein sequence ID" value="KAH8372079.1"/>
    <property type="molecule type" value="Genomic_DNA"/>
</dbReference>
<evidence type="ECO:0000256" key="7">
    <source>
        <dbReference type="SAM" id="MobiDB-lite"/>
    </source>
</evidence>
<dbReference type="PIRSF" id="PIRSF038038">
    <property type="entry name" value="SMN_Gemin2"/>
    <property type="match status" value="1"/>
</dbReference>
<dbReference type="InterPro" id="IPR035426">
    <property type="entry name" value="Gemin2/Brr1"/>
</dbReference>
<dbReference type="GO" id="GO:0005681">
    <property type="term" value="C:spliceosomal complex"/>
    <property type="evidence" value="ECO:0007669"/>
    <property type="project" value="InterPro"/>
</dbReference>
<evidence type="ECO:0000313" key="8">
    <source>
        <dbReference type="EMBL" id="KAH8372079.1"/>
    </source>
</evidence>
<keyword evidence="3" id="KW-0507">mRNA processing</keyword>
<dbReference type="PANTHER" id="PTHR12794">
    <property type="entry name" value="GEMIN2"/>
    <property type="match status" value="1"/>
</dbReference>
<feature type="region of interest" description="Disordered" evidence="7">
    <location>
        <begin position="1"/>
        <end position="30"/>
    </location>
</feature>
<keyword evidence="2" id="KW-0963">Cytoplasm</keyword>
<dbReference type="Pfam" id="PF04938">
    <property type="entry name" value="SIP1"/>
    <property type="match status" value="1"/>
</dbReference>
<reference evidence="8" key="1">
    <citation type="journal article" date="2021" name="Mol. Ecol. Resour.">
        <title>Phylogenomic analyses of the genus Drosophila reveals genomic signals of climate adaptation.</title>
        <authorList>
            <person name="Li F."/>
            <person name="Rane R.V."/>
            <person name="Luria V."/>
            <person name="Xiong Z."/>
            <person name="Chen J."/>
            <person name="Li Z."/>
            <person name="Catullo R.A."/>
            <person name="Griffin P.C."/>
            <person name="Schiffer M."/>
            <person name="Pearce S."/>
            <person name="Lee S.F."/>
            <person name="McElroy K."/>
            <person name="Stocker A."/>
            <person name="Shirriffs J."/>
            <person name="Cockerell F."/>
            <person name="Coppin C."/>
            <person name="Sgro C.M."/>
            <person name="Karger A."/>
            <person name="Cain J.W."/>
            <person name="Weber J.A."/>
            <person name="Santpere G."/>
            <person name="Kirschner M.W."/>
            <person name="Hoffmann A.A."/>
            <person name="Oakeshott J.G."/>
            <person name="Zhang G."/>
        </authorList>
    </citation>
    <scope>NUCLEOTIDE SEQUENCE</scope>
    <source>
        <strain evidence="8">BGI-SZ-2011g</strain>
    </source>
</reference>
<dbReference type="GO" id="GO:0000245">
    <property type="term" value="P:spliceosomal complex assembly"/>
    <property type="evidence" value="ECO:0007669"/>
    <property type="project" value="InterPro"/>
</dbReference>
<evidence type="ECO:0000313" key="9">
    <source>
        <dbReference type="Proteomes" id="UP001200034"/>
    </source>
</evidence>
<evidence type="ECO:0000256" key="1">
    <source>
        <dbReference type="ARBA" id="ARBA00004496"/>
    </source>
</evidence>